<feature type="non-terminal residue" evidence="2">
    <location>
        <position position="71"/>
    </location>
</feature>
<proteinExistence type="predicted"/>
<evidence type="ECO:0000256" key="1">
    <source>
        <dbReference type="SAM" id="MobiDB-lite"/>
    </source>
</evidence>
<comment type="caution">
    <text evidence="2">The sequence shown here is derived from an EMBL/GenBank/DDBJ whole genome shotgun (WGS) entry which is preliminary data.</text>
</comment>
<name>A0AAV5V2I3_9BILA</name>
<dbReference type="AlphaFoldDB" id="A0AAV5V2I3"/>
<gene>
    <name evidence="2" type="ORF">PFISCL1PPCAC_4263</name>
</gene>
<evidence type="ECO:0000313" key="3">
    <source>
        <dbReference type="Proteomes" id="UP001432322"/>
    </source>
</evidence>
<accession>A0AAV5V2I3</accession>
<organism evidence="2 3">
    <name type="scientific">Pristionchus fissidentatus</name>
    <dbReference type="NCBI Taxonomy" id="1538716"/>
    <lineage>
        <taxon>Eukaryota</taxon>
        <taxon>Metazoa</taxon>
        <taxon>Ecdysozoa</taxon>
        <taxon>Nematoda</taxon>
        <taxon>Chromadorea</taxon>
        <taxon>Rhabditida</taxon>
        <taxon>Rhabditina</taxon>
        <taxon>Diplogasteromorpha</taxon>
        <taxon>Diplogasteroidea</taxon>
        <taxon>Neodiplogasteridae</taxon>
        <taxon>Pristionchus</taxon>
    </lineage>
</organism>
<evidence type="ECO:0000313" key="2">
    <source>
        <dbReference type="EMBL" id="GMT12966.1"/>
    </source>
</evidence>
<keyword evidence="3" id="KW-1185">Reference proteome</keyword>
<dbReference type="Proteomes" id="UP001432322">
    <property type="component" value="Unassembled WGS sequence"/>
</dbReference>
<reference evidence="2" key="1">
    <citation type="submission" date="2023-10" db="EMBL/GenBank/DDBJ databases">
        <title>Genome assembly of Pristionchus species.</title>
        <authorList>
            <person name="Yoshida K."/>
            <person name="Sommer R.J."/>
        </authorList>
    </citation>
    <scope>NUCLEOTIDE SEQUENCE</scope>
    <source>
        <strain evidence="2">RS5133</strain>
    </source>
</reference>
<protein>
    <submittedName>
        <fullName evidence="2">Uncharacterized protein</fullName>
    </submittedName>
</protein>
<sequence length="71" mass="8333">NKEAIGLQIEGAKYILLYQHSLMVNYAKELAKVYIDPLSEHCLKRRTKKEERTEQNELKDKLKDALKDLTD</sequence>
<feature type="non-terminal residue" evidence="2">
    <location>
        <position position="1"/>
    </location>
</feature>
<feature type="region of interest" description="Disordered" evidence="1">
    <location>
        <begin position="46"/>
        <end position="71"/>
    </location>
</feature>
<dbReference type="EMBL" id="BTSY01000002">
    <property type="protein sequence ID" value="GMT12966.1"/>
    <property type="molecule type" value="Genomic_DNA"/>
</dbReference>